<name>A0ABP5T8U5_9ACTN</name>
<evidence type="ECO:0008006" key="4">
    <source>
        <dbReference type="Google" id="ProtNLM"/>
    </source>
</evidence>
<keyword evidence="1" id="KW-0472">Membrane</keyword>
<comment type="caution">
    <text evidence="2">The sequence shown here is derived from an EMBL/GenBank/DDBJ whole genome shotgun (WGS) entry which is preliminary data.</text>
</comment>
<evidence type="ECO:0000313" key="2">
    <source>
        <dbReference type="EMBL" id="GAA2347668.1"/>
    </source>
</evidence>
<dbReference type="Proteomes" id="UP001501444">
    <property type="component" value="Unassembled WGS sequence"/>
</dbReference>
<dbReference type="Pfam" id="PF22564">
    <property type="entry name" value="HAAS"/>
    <property type="match status" value="1"/>
</dbReference>
<feature type="transmembrane region" description="Helical" evidence="1">
    <location>
        <begin position="161"/>
        <end position="180"/>
    </location>
</feature>
<evidence type="ECO:0000256" key="1">
    <source>
        <dbReference type="SAM" id="Phobius"/>
    </source>
</evidence>
<gene>
    <name evidence="2" type="ORF">GCM10010170_035580</name>
</gene>
<accession>A0ABP5T8U5</accession>
<dbReference type="RefSeq" id="WP_344613507.1">
    <property type="nucleotide sequence ID" value="NZ_BAAARV010000025.1"/>
</dbReference>
<dbReference type="NCBIfam" id="NF038403">
    <property type="entry name" value="perm_prefix_1"/>
    <property type="match status" value="1"/>
</dbReference>
<sequence length="223" mass="23089">MVIAGPIDAYVTSLRGALRGPRSAKADLLTEARDGLTDAAEHYESTGLPRLAAERLAVADFGPVADIAPEYQRELALTQARRTAALVGAAVAAQSLVSELAWRHESTSWTWQPNNLYALLANTVDYAAYAVVAAALLAALACGIGARYVTVGRSFARATGIAAIVVVAFFIAGGILLSAFSPAWTSHSGTGISAWNAAASAATMTLPVWMTVSGLRCVRAAAA</sequence>
<keyword evidence="1" id="KW-0812">Transmembrane</keyword>
<keyword evidence="1" id="KW-1133">Transmembrane helix</keyword>
<reference evidence="3" key="1">
    <citation type="journal article" date="2019" name="Int. J. Syst. Evol. Microbiol.">
        <title>The Global Catalogue of Microorganisms (GCM) 10K type strain sequencing project: providing services to taxonomists for standard genome sequencing and annotation.</title>
        <authorList>
            <consortium name="The Broad Institute Genomics Platform"/>
            <consortium name="The Broad Institute Genome Sequencing Center for Infectious Disease"/>
            <person name="Wu L."/>
            <person name="Ma J."/>
        </authorList>
    </citation>
    <scope>NUCLEOTIDE SEQUENCE [LARGE SCALE GENOMIC DNA]</scope>
    <source>
        <strain evidence="3">JCM 3272</strain>
    </source>
</reference>
<dbReference type="InterPro" id="IPR047928">
    <property type="entry name" value="Perm_prefix_1"/>
</dbReference>
<evidence type="ECO:0000313" key="3">
    <source>
        <dbReference type="Proteomes" id="UP001501444"/>
    </source>
</evidence>
<proteinExistence type="predicted"/>
<organism evidence="2 3">
    <name type="scientific">Dactylosporangium salmoneum</name>
    <dbReference type="NCBI Taxonomy" id="53361"/>
    <lineage>
        <taxon>Bacteria</taxon>
        <taxon>Bacillati</taxon>
        <taxon>Actinomycetota</taxon>
        <taxon>Actinomycetes</taxon>
        <taxon>Micromonosporales</taxon>
        <taxon>Micromonosporaceae</taxon>
        <taxon>Dactylosporangium</taxon>
    </lineage>
</organism>
<keyword evidence="3" id="KW-1185">Reference proteome</keyword>
<protein>
    <recommendedName>
        <fullName evidence="4">Integral membrane protein</fullName>
    </recommendedName>
</protein>
<feature type="transmembrane region" description="Helical" evidence="1">
    <location>
        <begin position="192"/>
        <end position="212"/>
    </location>
</feature>
<feature type="transmembrane region" description="Helical" evidence="1">
    <location>
        <begin position="126"/>
        <end position="149"/>
    </location>
</feature>
<dbReference type="EMBL" id="BAAARV010000025">
    <property type="protein sequence ID" value="GAA2347668.1"/>
    <property type="molecule type" value="Genomic_DNA"/>
</dbReference>